<dbReference type="Gene3D" id="1.20.1250.20">
    <property type="entry name" value="MFS general substrate transporter like domains"/>
    <property type="match status" value="1"/>
</dbReference>
<reference evidence="8 9" key="1">
    <citation type="submission" date="2024-01" db="EMBL/GenBank/DDBJ databases">
        <title>A draft genome for a cacao thread blight-causing isolate of Paramarasmius palmivorus.</title>
        <authorList>
            <person name="Baruah I.K."/>
            <person name="Bukari Y."/>
            <person name="Amoako-Attah I."/>
            <person name="Meinhardt L.W."/>
            <person name="Bailey B.A."/>
            <person name="Cohen S.P."/>
        </authorList>
    </citation>
    <scope>NUCLEOTIDE SEQUENCE [LARGE SCALE GENOMIC DNA]</scope>
    <source>
        <strain evidence="8 9">GH-12</strain>
    </source>
</reference>
<evidence type="ECO:0000256" key="4">
    <source>
        <dbReference type="ARBA" id="ARBA00023136"/>
    </source>
</evidence>
<evidence type="ECO:0000256" key="1">
    <source>
        <dbReference type="ARBA" id="ARBA00004141"/>
    </source>
</evidence>
<accession>A0AAW0D764</accession>
<dbReference type="InterPro" id="IPR036259">
    <property type="entry name" value="MFS_trans_sf"/>
</dbReference>
<keyword evidence="2 6" id="KW-0812">Transmembrane</keyword>
<feature type="transmembrane region" description="Helical" evidence="6">
    <location>
        <begin position="148"/>
        <end position="168"/>
    </location>
</feature>
<dbReference type="CDD" id="cd17323">
    <property type="entry name" value="MFS_Tpo1_MDR_like"/>
    <property type="match status" value="1"/>
</dbReference>
<dbReference type="PROSITE" id="PS50850">
    <property type="entry name" value="MFS"/>
    <property type="match status" value="1"/>
</dbReference>
<dbReference type="Pfam" id="PF07690">
    <property type="entry name" value="MFS_1"/>
    <property type="match status" value="2"/>
</dbReference>
<dbReference type="EMBL" id="JAYKXP010000020">
    <property type="protein sequence ID" value="KAK7047288.1"/>
    <property type="molecule type" value="Genomic_DNA"/>
</dbReference>
<dbReference type="PANTHER" id="PTHR23502">
    <property type="entry name" value="MAJOR FACILITATOR SUPERFAMILY"/>
    <property type="match status" value="1"/>
</dbReference>
<feature type="transmembrane region" description="Helical" evidence="6">
    <location>
        <begin position="325"/>
        <end position="344"/>
    </location>
</feature>
<feature type="domain" description="Major facilitator superfamily (MFS) profile" evidence="7">
    <location>
        <begin position="113"/>
        <end position="523"/>
    </location>
</feature>
<feature type="compositionally biased region" description="Basic and acidic residues" evidence="5">
    <location>
        <begin position="270"/>
        <end position="281"/>
    </location>
</feature>
<protein>
    <recommendedName>
        <fullName evidence="7">Major facilitator superfamily (MFS) profile domain-containing protein</fullName>
    </recommendedName>
</protein>
<evidence type="ECO:0000256" key="6">
    <source>
        <dbReference type="SAM" id="Phobius"/>
    </source>
</evidence>
<dbReference type="Proteomes" id="UP001383192">
    <property type="component" value="Unassembled WGS sequence"/>
</dbReference>
<evidence type="ECO:0000256" key="3">
    <source>
        <dbReference type="ARBA" id="ARBA00022989"/>
    </source>
</evidence>
<feature type="transmembrane region" description="Helical" evidence="6">
    <location>
        <begin position="205"/>
        <end position="227"/>
    </location>
</feature>
<comment type="subcellular location">
    <subcellularLocation>
        <location evidence="1">Membrane</location>
        <topology evidence="1">Multi-pass membrane protein</topology>
    </subcellularLocation>
</comment>
<dbReference type="InterPro" id="IPR020846">
    <property type="entry name" value="MFS_dom"/>
</dbReference>
<feature type="transmembrane region" description="Helical" evidence="6">
    <location>
        <begin position="498"/>
        <end position="519"/>
    </location>
</feature>
<evidence type="ECO:0000313" key="9">
    <source>
        <dbReference type="Proteomes" id="UP001383192"/>
    </source>
</evidence>
<organism evidence="8 9">
    <name type="scientific">Paramarasmius palmivorus</name>
    <dbReference type="NCBI Taxonomy" id="297713"/>
    <lineage>
        <taxon>Eukaryota</taxon>
        <taxon>Fungi</taxon>
        <taxon>Dikarya</taxon>
        <taxon>Basidiomycota</taxon>
        <taxon>Agaricomycotina</taxon>
        <taxon>Agaricomycetes</taxon>
        <taxon>Agaricomycetidae</taxon>
        <taxon>Agaricales</taxon>
        <taxon>Marasmiineae</taxon>
        <taxon>Marasmiaceae</taxon>
        <taxon>Paramarasmius</taxon>
    </lineage>
</organism>
<dbReference type="Gene3D" id="1.20.1720.10">
    <property type="entry name" value="Multidrug resistance protein D"/>
    <property type="match status" value="1"/>
</dbReference>
<name>A0AAW0D764_9AGAR</name>
<keyword evidence="3 6" id="KW-1133">Transmembrane helix</keyword>
<feature type="transmembrane region" description="Helical" evidence="6">
    <location>
        <begin position="180"/>
        <end position="199"/>
    </location>
</feature>
<feature type="transmembrane region" description="Helical" evidence="6">
    <location>
        <begin position="462"/>
        <end position="486"/>
    </location>
</feature>
<dbReference type="GO" id="GO:0022857">
    <property type="term" value="F:transmembrane transporter activity"/>
    <property type="evidence" value="ECO:0007669"/>
    <property type="project" value="InterPro"/>
</dbReference>
<sequence length="533" mass="58542">MFPYMYGMIKRFALDDFSTDQTTPLSRFMTVEKNKNHTMPEESLVNQRPNLSQKHTTVNHSHGLDLSVSSPHGAIVERPTSITVSEQVTLVDWDGPDDPANPKNWKNTRKWAATLIVSCFTFVSPVASSMIAPATGHVAEEFHVTNDVIVNMITSMFVLGFAIGPLFIGPLSEVYGRSRTLQLANLFFLCWNFACGFAHSSTQLIVFRFLAGIGGSAPLSIGGAVIGDTFEAEERGRAVALYALAYAPVLLERKARRMAKAHATCDDGNSPEKGEAPTKVAKDRVSATEQRVYRTIYDGTVDRSWQAITAKALTRPFSLFIREPILQLLGTYMAFMYGVFYIFVTTMPTIFQGVYGQSIGIAGLNYIPLGLGLASASFLNSKTMDRVYLYCKRRNNDIGEPEFRVPSLIPASILLPVGLLISGWAAQKALHWVVTDVGIFMIGFSMILAFQCIQTYVVDVFTLYAASGFAAIACLRALCGFGFPLFSSAMYNSLGLGVGDTVLAVVAVVIGCPAPFIFWKYGKRIRARSKYAR</sequence>
<feature type="region of interest" description="Disordered" evidence="5">
    <location>
        <begin position="262"/>
        <end position="281"/>
    </location>
</feature>
<feature type="transmembrane region" description="Helical" evidence="6">
    <location>
        <begin position="430"/>
        <end position="450"/>
    </location>
</feature>
<feature type="transmembrane region" description="Helical" evidence="6">
    <location>
        <begin position="403"/>
        <end position="424"/>
    </location>
</feature>
<dbReference type="AlphaFoldDB" id="A0AAW0D764"/>
<evidence type="ECO:0000256" key="2">
    <source>
        <dbReference type="ARBA" id="ARBA00022692"/>
    </source>
</evidence>
<dbReference type="InterPro" id="IPR011701">
    <property type="entry name" value="MFS"/>
</dbReference>
<evidence type="ECO:0000259" key="7">
    <source>
        <dbReference type="PROSITE" id="PS50850"/>
    </source>
</evidence>
<proteinExistence type="predicted"/>
<comment type="caution">
    <text evidence="8">The sequence shown here is derived from an EMBL/GenBank/DDBJ whole genome shotgun (WGS) entry which is preliminary data.</text>
</comment>
<dbReference type="PANTHER" id="PTHR23502:SF60">
    <property type="entry name" value="MAJOR FACILITATOR SUPERFAMILY (MFS) PROFILE DOMAIN-CONTAINING PROTEIN-RELATED"/>
    <property type="match status" value="1"/>
</dbReference>
<dbReference type="SUPFAM" id="SSF103473">
    <property type="entry name" value="MFS general substrate transporter"/>
    <property type="match status" value="1"/>
</dbReference>
<feature type="transmembrane region" description="Helical" evidence="6">
    <location>
        <begin position="111"/>
        <end position="136"/>
    </location>
</feature>
<keyword evidence="9" id="KW-1185">Reference proteome</keyword>
<gene>
    <name evidence="8" type="ORF">VNI00_006519</name>
</gene>
<evidence type="ECO:0000256" key="5">
    <source>
        <dbReference type="SAM" id="MobiDB-lite"/>
    </source>
</evidence>
<keyword evidence="4 6" id="KW-0472">Membrane</keyword>
<feature type="transmembrane region" description="Helical" evidence="6">
    <location>
        <begin position="364"/>
        <end position="382"/>
    </location>
</feature>
<dbReference type="GO" id="GO:0016020">
    <property type="term" value="C:membrane"/>
    <property type="evidence" value="ECO:0007669"/>
    <property type="project" value="UniProtKB-SubCell"/>
</dbReference>
<evidence type="ECO:0000313" key="8">
    <source>
        <dbReference type="EMBL" id="KAK7047288.1"/>
    </source>
</evidence>